<dbReference type="EMBL" id="KV878130">
    <property type="protein sequence ID" value="OJJ03012.1"/>
    <property type="molecule type" value="Genomic_DNA"/>
</dbReference>
<evidence type="ECO:0000256" key="2">
    <source>
        <dbReference type="SAM" id="Phobius"/>
    </source>
</evidence>
<dbReference type="AlphaFoldDB" id="A0A1L9PNF3"/>
<dbReference type="GeneID" id="63733967"/>
<dbReference type="VEuPathDB" id="FungiDB:ASPVEDRAFT_889465"/>
<evidence type="ECO:0000313" key="4">
    <source>
        <dbReference type="Proteomes" id="UP000184073"/>
    </source>
</evidence>
<organism evidence="3 4">
    <name type="scientific">Aspergillus versicolor CBS 583.65</name>
    <dbReference type="NCBI Taxonomy" id="1036611"/>
    <lineage>
        <taxon>Eukaryota</taxon>
        <taxon>Fungi</taxon>
        <taxon>Dikarya</taxon>
        <taxon>Ascomycota</taxon>
        <taxon>Pezizomycotina</taxon>
        <taxon>Eurotiomycetes</taxon>
        <taxon>Eurotiomycetidae</taxon>
        <taxon>Eurotiales</taxon>
        <taxon>Aspergillaceae</taxon>
        <taxon>Aspergillus</taxon>
        <taxon>Aspergillus subgen. Nidulantes</taxon>
    </lineage>
</organism>
<keyword evidence="2" id="KW-0472">Membrane</keyword>
<name>A0A1L9PNF3_ASPVE</name>
<feature type="region of interest" description="Disordered" evidence="1">
    <location>
        <begin position="1"/>
        <end position="22"/>
    </location>
</feature>
<feature type="region of interest" description="Disordered" evidence="1">
    <location>
        <begin position="120"/>
        <end position="141"/>
    </location>
</feature>
<feature type="transmembrane region" description="Helical" evidence="2">
    <location>
        <begin position="152"/>
        <end position="174"/>
    </location>
</feature>
<sequence length="180" mass="20032">MRETKRSPVQNSPVSPSRGCASTKRQFNDFSRASWIPHQTTAIPLHVMEFYRCPFRRRSQDCLSQQILPLISHDKFSGSDRDPSDSRDDENLQPEYIDKAHESYIAAACQTLSSLYQLAKGGSPNRSPAQSSQQQSNTPISIKRSAGARESVHLLASTPAVVVGIIYYLLYSIARTSDDG</sequence>
<proteinExistence type="predicted"/>
<reference evidence="4" key="1">
    <citation type="journal article" date="2017" name="Genome Biol.">
        <title>Comparative genomics reveals high biological diversity and specific adaptations in the industrially and medically important fungal genus Aspergillus.</title>
        <authorList>
            <person name="de Vries R.P."/>
            <person name="Riley R."/>
            <person name="Wiebenga A."/>
            <person name="Aguilar-Osorio G."/>
            <person name="Amillis S."/>
            <person name="Uchima C.A."/>
            <person name="Anderluh G."/>
            <person name="Asadollahi M."/>
            <person name="Askin M."/>
            <person name="Barry K."/>
            <person name="Battaglia E."/>
            <person name="Bayram O."/>
            <person name="Benocci T."/>
            <person name="Braus-Stromeyer S.A."/>
            <person name="Caldana C."/>
            <person name="Canovas D."/>
            <person name="Cerqueira G.C."/>
            <person name="Chen F."/>
            <person name="Chen W."/>
            <person name="Choi C."/>
            <person name="Clum A."/>
            <person name="Dos Santos R.A."/>
            <person name="Damasio A.R."/>
            <person name="Diallinas G."/>
            <person name="Emri T."/>
            <person name="Fekete E."/>
            <person name="Flipphi M."/>
            <person name="Freyberg S."/>
            <person name="Gallo A."/>
            <person name="Gournas C."/>
            <person name="Habgood R."/>
            <person name="Hainaut M."/>
            <person name="Harispe M.L."/>
            <person name="Henrissat B."/>
            <person name="Hilden K.S."/>
            <person name="Hope R."/>
            <person name="Hossain A."/>
            <person name="Karabika E."/>
            <person name="Karaffa L."/>
            <person name="Karanyi Z."/>
            <person name="Krasevec N."/>
            <person name="Kuo A."/>
            <person name="Kusch H."/>
            <person name="LaButti K."/>
            <person name="Lagendijk E.L."/>
            <person name="Lapidus A."/>
            <person name="Levasseur A."/>
            <person name="Lindquist E."/>
            <person name="Lipzen A."/>
            <person name="Logrieco A.F."/>
            <person name="MacCabe A."/>
            <person name="Maekelae M.R."/>
            <person name="Malavazi I."/>
            <person name="Melin P."/>
            <person name="Meyer V."/>
            <person name="Mielnichuk N."/>
            <person name="Miskei M."/>
            <person name="Molnar A.P."/>
            <person name="Mule G."/>
            <person name="Ngan C.Y."/>
            <person name="Orejas M."/>
            <person name="Orosz E."/>
            <person name="Ouedraogo J.P."/>
            <person name="Overkamp K.M."/>
            <person name="Park H.-S."/>
            <person name="Perrone G."/>
            <person name="Piumi F."/>
            <person name="Punt P.J."/>
            <person name="Ram A.F."/>
            <person name="Ramon A."/>
            <person name="Rauscher S."/>
            <person name="Record E."/>
            <person name="Riano-Pachon D.M."/>
            <person name="Robert V."/>
            <person name="Roehrig J."/>
            <person name="Ruller R."/>
            <person name="Salamov A."/>
            <person name="Salih N.S."/>
            <person name="Samson R.A."/>
            <person name="Sandor E."/>
            <person name="Sanguinetti M."/>
            <person name="Schuetze T."/>
            <person name="Sepcic K."/>
            <person name="Shelest E."/>
            <person name="Sherlock G."/>
            <person name="Sophianopoulou V."/>
            <person name="Squina F.M."/>
            <person name="Sun H."/>
            <person name="Susca A."/>
            <person name="Todd R.B."/>
            <person name="Tsang A."/>
            <person name="Unkles S.E."/>
            <person name="van de Wiele N."/>
            <person name="van Rossen-Uffink D."/>
            <person name="Oliveira J.V."/>
            <person name="Vesth T.C."/>
            <person name="Visser J."/>
            <person name="Yu J.-H."/>
            <person name="Zhou M."/>
            <person name="Andersen M.R."/>
            <person name="Archer D.B."/>
            <person name="Baker S.E."/>
            <person name="Benoit I."/>
            <person name="Brakhage A.A."/>
            <person name="Braus G.H."/>
            <person name="Fischer R."/>
            <person name="Frisvad J.C."/>
            <person name="Goldman G.H."/>
            <person name="Houbraken J."/>
            <person name="Oakley B."/>
            <person name="Pocsi I."/>
            <person name="Scazzocchio C."/>
            <person name="Seiboth B."/>
            <person name="vanKuyk P.A."/>
            <person name="Wortman J."/>
            <person name="Dyer P.S."/>
            <person name="Grigoriev I.V."/>
        </authorList>
    </citation>
    <scope>NUCLEOTIDE SEQUENCE [LARGE SCALE GENOMIC DNA]</scope>
    <source>
        <strain evidence="4">CBS 583.65</strain>
    </source>
</reference>
<accession>A0A1L9PNF3</accession>
<keyword evidence="2" id="KW-0812">Transmembrane</keyword>
<keyword evidence="4" id="KW-1185">Reference proteome</keyword>
<evidence type="ECO:0000313" key="3">
    <source>
        <dbReference type="EMBL" id="OJJ03012.1"/>
    </source>
</evidence>
<feature type="compositionally biased region" description="Polar residues" evidence="1">
    <location>
        <begin position="124"/>
        <end position="140"/>
    </location>
</feature>
<dbReference type="Proteomes" id="UP000184073">
    <property type="component" value="Unassembled WGS sequence"/>
</dbReference>
<protein>
    <submittedName>
        <fullName evidence="3">Uncharacterized protein</fullName>
    </submittedName>
</protein>
<evidence type="ECO:0000256" key="1">
    <source>
        <dbReference type="SAM" id="MobiDB-lite"/>
    </source>
</evidence>
<gene>
    <name evidence="3" type="ORF">ASPVEDRAFT_889465</name>
</gene>
<keyword evidence="2" id="KW-1133">Transmembrane helix</keyword>
<dbReference type="RefSeq" id="XP_040668774.1">
    <property type="nucleotide sequence ID" value="XM_040818456.1"/>
</dbReference>